<dbReference type="PANTHER" id="PTHR43345:SF9">
    <property type="entry name" value="3-ISOPROPYLMALATE DEHYDRATASE SMALL SUBUNIT"/>
    <property type="match status" value="1"/>
</dbReference>
<keyword evidence="7 9" id="KW-0456">Lyase</keyword>
<comment type="function">
    <text evidence="2 9">Catalyzes the isomerization between 2-isopropylmalate and 3-isopropylmalate, via the formation of 2-isopropylmaleate.</text>
</comment>
<evidence type="ECO:0000256" key="8">
    <source>
        <dbReference type="ARBA" id="ARBA00023304"/>
    </source>
</evidence>
<evidence type="ECO:0000259" key="10">
    <source>
        <dbReference type="Pfam" id="PF00694"/>
    </source>
</evidence>
<comment type="similarity">
    <text evidence="9">Belongs to the LeuD family. LeuD type 2 subfamily.</text>
</comment>
<evidence type="ECO:0000256" key="5">
    <source>
        <dbReference type="ARBA" id="ARBA00022430"/>
    </source>
</evidence>
<dbReference type="CDD" id="cd01577">
    <property type="entry name" value="IPMI_Swivel"/>
    <property type="match status" value="1"/>
</dbReference>
<accession>A0ABP8H5L1</accession>
<dbReference type="HAMAP" id="MF_01032">
    <property type="entry name" value="LeuD_type2"/>
    <property type="match status" value="1"/>
</dbReference>
<evidence type="ECO:0000256" key="6">
    <source>
        <dbReference type="ARBA" id="ARBA00022605"/>
    </source>
</evidence>
<feature type="domain" description="Aconitase A/isopropylmalate dehydratase small subunit swivel" evidence="10">
    <location>
        <begin position="54"/>
        <end position="101"/>
    </location>
</feature>
<proteinExistence type="inferred from homology"/>
<evidence type="ECO:0000313" key="12">
    <source>
        <dbReference type="Proteomes" id="UP001501671"/>
    </source>
</evidence>
<dbReference type="InterPro" id="IPR000573">
    <property type="entry name" value="AconitaseA/IPMdHydase_ssu_swvl"/>
</dbReference>
<comment type="catalytic activity">
    <reaction evidence="1 9">
        <text>(2R,3S)-3-isopropylmalate = (2S)-2-isopropylmalate</text>
        <dbReference type="Rhea" id="RHEA:32287"/>
        <dbReference type="ChEBI" id="CHEBI:1178"/>
        <dbReference type="ChEBI" id="CHEBI:35121"/>
        <dbReference type="EC" id="4.2.1.33"/>
    </reaction>
</comment>
<name>A0ABP8H5L1_9BURK</name>
<dbReference type="EMBL" id="BAABFO010000012">
    <property type="protein sequence ID" value="GAA4334419.1"/>
    <property type="molecule type" value="Genomic_DNA"/>
</dbReference>
<evidence type="ECO:0000313" key="11">
    <source>
        <dbReference type="EMBL" id="GAA4334419.1"/>
    </source>
</evidence>
<dbReference type="Pfam" id="PF00694">
    <property type="entry name" value="Aconitase_C"/>
    <property type="match status" value="1"/>
</dbReference>
<keyword evidence="5 9" id="KW-0432">Leucine biosynthesis</keyword>
<dbReference type="PANTHER" id="PTHR43345">
    <property type="entry name" value="3-ISOPROPYLMALATE DEHYDRATASE SMALL SUBUNIT 2-RELATED-RELATED"/>
    <property type="match status" value="1"/>
</dbReference>
<comment type="caution">
    <text evidence="11">The sequence shown here is derived from an EMBL/GenBank/DDBJ whole genome shotgun (WGS) entry which is preliminary data.</text>
</comment>
<dbReference type="NCBIfam" id="TIGR02087">
    <property type="entry name" value="LEUD_arch"/>
    <property type="match status" value="1"/>
</dbReference>
<evidence type="ECO:0000256" key="1">
    <source>
        <dbReference type="ARBA" id="ARBA00000491"/>
    </source>
</evidence>
<keyword evidence="6 9" id="KW-0028">Amino-acid biosynthesis</keyword>
<dbReference type="InterPro" id="IPR033940">
    <property type="entry name" value="IPMI_Swivel"/>
</dbReference>
<dbReference type="EC" id="4.2.1.33" evidence="9"/>
<evidence type="ECO:0000256" key="2">
    <source>
        <dbReference type="ARBA" id="ARBA00002695"/>
    </source>
</evidence>
<dbReference type="InterPro" id="IPR011827">
    <property type="entry name" value="LeuD_type2/HacB/DmdB"/>
</dbReference>
<reference evidence="12" key="1">
    <citation type="journal article" date="2019" name="Int. J. Syst. Evol. Microbiol.">
        <title>The Global Catalogue of Microorganisms (GCM) 10K type strain sequencing project: providing services to taxonomists for standard genome sequencing and annotation.</title>
        <authorList>
            <consortium name="The Broad Institute Genomics Platform"/>
            <consortium name="The Broad Institute Genome Sequencing Center for Infectious Disease"/>
            <person name="Wu L."/>
            <person name="Ma J."/>
        </authorList>
    </citation>
    <scope>NUCLEOTIDE SEQUENCE [LARGE SCALE GENOMIC DNA]</scope>
    <source>
        <strain evidence="12">JCM 17666</strain>
    </source>
</reference>
<dbReference type="InterPro" id="IPR050075">
    <property type="entry name" value="LeuD"/>
</dbReference>
<evidence type="ECO:0000256" key="9">
    <source>
        <dbReference type="HAMAP-Rule" id="MF_01032"/>
    </source>
</evidence>
<dbReference type="RefSeq" id="WP_345250232.1">
    <property type="nucleotide sequence ID" value="NZ_BAABFO010000012.1"/>
</dbReference>
<comment type="subunit">
    <text evidence="4 9">Heterodimer of LeuC and LeuD.</text>
</comment>
<comment type="pathway">
    <text evidence="3 9">Amino-acid biosynthesis; L-leucine biosynthesis; L-leucine from 3-methyl-2-oxobutanoate: step 2/4.</text>
</comment>
<sequence length="172" mass="18478">MIFKGNVQKLGDSVDTDVMVPGRYLSLLNPADIAKHIFEEVDPGFVKRVSPGDVIVAGRNFGSGSGREQAPFGLKALGISCIIAASFSRTFYRMSIDLGLPILISPEVAAAAQQGQKIEVDTRTGKVLLDGKEFQAEPMPEFIQEIIDMGGVTDWVKKEVARRKAAAAGQAN</sequence>
<dbReference type="SUPFAM" id="SSF52016">
    <property type="entry name" value="LeuD/IlvD-like"/>
    <property type="match status" value="1"/>
</dbReference>
<keyword evidence="12" id="KW-1185">Reference proteome</keyword>
<evidence type="ECO:0000256" key="7">
    <source>
        <dbReference type="ARBA" id="ARBA00023239"/>
    </source>
</evidence>
<dbReference type="Gene3D" id="3.20.19.10">
    <property type="entry name" value="Aconitase, domain 4"/>
    <property type="match status" value="1"/>
</dbReference>
<keyword evidence="8 9" id="KW-0100">Branched-chain amino acid biosynthesis</keyword>
<gene>
    <name evidence="11" type="primary">leuD_9</name>
    <name evidence="9" type="synonym">leuD</name>
    <name evidence="11" type="ORF">GCM10023144_26640</name>
</gene>
<evidence type="ECO:0000256" key="3">
    <source>
        <dbReference type="ARBA" id="ARBA00004729"/>
    </source>
</evidence>
<evidence type="ECO:0000256" key="4">
    <source>
        <dbReference type="ARBA" id="ARBA00011271"/>
    </source>
</evidence>
<dbReference type="InterPro" id="IPR015928">
    <property type="entry name" value="Aconitase/3IPM_dehydase_swvl"/>
</dbReference>
<dbReference type="Proteomes" id="UP001501671">
    <property type="component" value="Unassembled WGS sequence"/>
</dbReference>
<organism evidence="11 12">
    <name type="scientific">Pigmentiphaga soli</name>
    <dbReference type="NCBI Taxonomy" id="1007095"/>
    <lineage>
        <taxon>Bacteria</taxon>
        <taxon>Pseudomonadati</taxon>
        <taxon>Pseudomonadota</taxon>
        <taxon>Betaproteobacteria</taxon>
        <taxon>Burkholderiales</taxon>
        <taxon>Alcaligenaceae</taxon>
        <taxon>Pigmentiphaga</taxon>
    </lineage>
</organism>
<protein>
    <recommendedName>
        <fullName evidence="9">3-isopropylmalate dehydratase small subunit</fullName>
        <ecNumber evidence="9">4.2.1.33</ecNumber>
    </recommendedName>
    <alternativeName>
        <fullName evidence="9">Alpha-IPM isomerase</fullName>
        <shortName evidence="9">IPMI</shortName>
    </alternativeName>
    <alternativeName>
        <fullName evidence="9">Isopropylmalate isomerase</fullName>
    </alternativeName>
</protein>